<evidence type="ECO:0000259" key="7">
    <source>
        <dbReference type="PROSITE" id="PS50217"/>
    </source>
</evidence>
<comment type="similarity">
    <text evidence="1">Belongs to the bZIP family. Jun subfamily.</text>
</comment>
<dbReference type="Pfam" id="PF03957">
    <property type="entry name" value="Jun"/>
    <property type="match status" value="1"/>
</dbReference>
<dbReference type="GO" id="GO:0000978">
    <property type="term" value="F:RNA polymerase II cis-regulatory region sequence-specific DNA binding"/>
    <property type="evidence" value="ECO:0007669"/>
    <property type="project" value="TreeGrafter"/>
</dbReference>
<evidence type="ECO:0000256" key="6">
    <source>
        <dbReference type="SAM" id="MobiDB-lite"/>
    </source>
</evidence>
<reference evidence="8" key="1">
    <citation type="journal article" date="2023" name="Mol. Biol. Evol.">
        <title>Third-Generation Sequencing Reveals the Adaptive Role of the Epigenome in Three Deep-Sea Polychaetes.</title>
        <authorList>
            <person name="Perez M."/>
            <person name="Aroh O."/>
            <person name="Sun Y."/>
            <person name="Lan Y."/>
            <person name="Juniper S.K."/>
            <person name="Young C.R."/>
            <person name="Angers B."/>
            <person name="Qian P.Y."/>
        </authorList>
    </citation>
    <scope>NUCLEOTIDE SEQUENCE</scope>
    <source>
        <strain evidence="8">R07B-5</strain>
    </source>
</reference>
<evidence type="ECO:0000313" key="9">
    <source>
        <dbReference type="Proteomes" id="UP001209878"/>
    </source>
</evidence>
<feature type="compositionally biased region" description="Polar residues" evidence="6">
    <location>
        <begin position="125"/>
        <end position="148"/>
    </location>
</feature>
<evidence type="ECO:0000313" key="8">
    <source>
        <dbReference type="EMBL" id="KAK2180150.1"/>
    </source>
</evidence>
<dbReference type="Pfam" id="PF00170">
    <property type="entry name" value="bZIP_1"/>
    <property type="match status" value="1"/>
</dbReference>
<dbReference type="EMBL" id="JAODUO010000456">
    <property type="protein sequence ID" value="KAK2180150.1"/>
    <property type="molecule type" value="Genomic_DNA"/>
</dbReference>
<keyword evidence="4" id="KW-0804">Transcription</keyword>
<dbReference type="InterPro" id="IPR002112">
    <property type="entry name" value="Leuzip_Jun"/>
</dbReference>
<dbReference type="GO" id="GO:0005667">
    <property type="term" value="C:transcription regulator complex"/>
    <property type="evidence" value="ECO:0007669"/>
    <property type="project" value="TreeGrafter"/>
</dbReference>
<dbReference type="SUPFAM" id="SSF57959">
    <property type="entry name" value="Leucine zipper domain"/>
    <property type="match status" value="1"/>
</dbReference>
<evidence type="ECO:0000256" key="4">
    <source>
        <dbReference type="ARBA" id="ARBA00023163"/>
    </source>
</evidence>
<dbReference type="InterPro" id="IPR004827">
    <property type="entry name" value="bZIP"/>
</dbReference>
<dbReference type="PRINTS" id="PR00043">
    <property type="entry name" value="LEUZIPPRJUN"/>
</dbReference>
<keyword evidence="2" id="KW-0805">Transcription regulation</keyword>
<dbReference type="GO" id="GO:0000981">
    <property type="term" value="F:DNA-binding transcription factor activity, RNA polymerase II-specific"/>
    <property type="evidence" value="ECO:0007669"/>
    <property type="project" value="TreeGrafter"/>
</dbReference>
<protein>
    <recommendedName>
        <fullName evidence="7">BZIP domain-containing protein</fullName>
    </recommendedName>
</protein>
<name>A0AAD9L085_RIDPI</name>
<evidence type="ECO:0000256" key="1">
    <source>
        <dbReference type="ARBA" id="ARBA00006882"/>
    </source>
</evidence>
<dbReference type="InterPro" id="IPR050946">
    <property type="entry name" value="AP-1_TF_bZIP"/>
</dbReference>
<feature type="domain" description="BZIP" evidence="7">
    <location>
        <begin position="226"/>
        <end position="289"/>
    </location>
</feature>
<dbReference type="InterPro" id="IPR046347">
    <property type="entry name" value="bZIP_sf"/>
</dbReference>
<dbReference type="PANTHER" id="PTHR11462">
    <property type="entry name" value="JUN TRANSCRIPTION FACTOR-RELATED"/>
    <property type="match status" value="1"/>
</dbReference>
<proteinExistence type="inferred from homology"/>
<dbReference type="PROSITE" id="PS00036">
    <property type="entry name" value="BZIP_BASIC"/>
    <property type="match status" value="1"/>
</dbReference>
<dbReference type="PROSITE" id="PS50217">
    <property type="entry name" value="BZIP"/>
    <property type="match status" value="1"/>
</dbReference>
<evidence type="ECO:0000256" key="5">
    <source>
        <dbReference type="SAM" id="Coils"/>
    </source>
</evidence>
<keyword evidence="9" id="KW-1185">Reference proteome</keyword>
<dbReference type="PANTHER" id="PTHR11462:SF35">
    <property type="entry name" value="TRANSCRIPTION FACTOR JRA"/>
    <property type="match status" value="1"/>
</dbReference>
<dbReference type="FunFam" id="1.20.5.170:FF:000012">
    <property type="entry name" value="Putative transcription factor AP-1"/>
    <property type="match status" value="1"/>
</dbReference>
<dbReference type="InterPro" id="IPR005643">
    <property type="entry name" value="JNK"/>
</dbReference>
<dbReference type="CDD" id="cd14696">
    <property type="entry name" value="bZIP_Jun"/>
    <property type="match status" value="1"/>
</dbReference>
<sequence length="306" mass="33628">MAASAMETGSFYADEHHGKDMLSKLKSNMTLDFNTRKTRAAKIEALLASPDLNMLKLASPELEKMLLASGSVTTTPTPTQFIFPRSVTEEQEAYARGFVDALEQLHQTDGIPYQGDDESEKEPATVSTSTYTELSTRRPTPAVTTQCPTTLSTDLAPFVTTTSLPGARLPICSTQMGATTAGPSIPVYRDRSPLGLPARVKEEPQTVPCLGSTPPMSPINLECQERIKLERKRARNRVAARKCRTRKLERISRLEDRVAILKGQNNNLSDTAKSLRDQVFKLKQEIVEHVNSGCQMMVSQSSGSLL</sequence>
<gene>
    <name evidence="8" type="ORF">NP493_456g01018</name>
</gene>
<comment type="caution">
    <text evidence="8">The sequence shown here is derived from an EMBL/GenBank/DDBJ whole genome shotgun (WGS) entry which is preliminary data.</text>
</comment>
<dbReference type="GO" id="GO:0042127">
    <property type="term" value="P:regulation of cell population proliferation"/>
    <property type="evidence" value="ECO:0007669"/>
    <property type="project" value="TreeGrafter"/>
</dbReference>
<evidence type="ECO:0000256" key="2">
    <source>
        <dbReference type="ARBA" id="ARBA00023015"/>
    </source>
</evidence>
<evidence type="ECO:0000256" key="3">
    <source>
        <dbReference type="ARBA" id="ARBA00023125"/>
    </source>
</evidence>
<feature type="region of interest" description="Disordered" evidence="6">
    <location>
        <begin position="112"/>
        <end position="148"/>
    </location>
</feature>
<dbReference type="Proteomes" id="UP001209878">
    <property type="component" value="Unassembled WGS sequence"/>
</dbReference>
<dbReference type="GO" id="GO:0051726">
    <property type="term" value="P:regulation of cell cycle"/>
    <property type="evidence" value="ECO:0007669"/>
    <property type="project" value="TreeGrafter"/>
</dbReference>
<accession>A0AAD9L085</accession>
<organism evidence="8 9">
    <name type="scientific">Ridgeia piscesae</name>
    <name type="common">Tubeworm</name>
    <dbReference type="NCBI Taxonomy" id="27915"/>
    <lineage>
        <taxon>Eukaryota</taxon>
        <taxon>Metazoa</taxon>
        <taxon>Spiralia</taxon>
        <taxon>Lophotrochozoa</taxon>
        <taxon>Annelida</taxon>
        <taxon>Polychaeta</taxon>
        <taxon>Sedentaria</taxon>
        <taxon>Canalipalpata</taxon>
        <taxon>Sabellida</taxon>
        <taxon>Siboglinidae</taxon>
        <taxon>Ridgeia</taxon>
    </lineage>
</organism>
<dbReference type="Gene3D" id="1.20.5.170">
    <property type="match status" value="1"/>
</dbReference>
<keyword evidence="3" id="KW-0238">DNA-binding</keyword>
<dbReference type="AlphaFoldDB" id="A0AAD9L085"/>
<keyword evidence="5" id="KW-0175">Coiled coil</keyword>
<feature type="coiled-coil region" evidence="5">
    <location>
        <begin position="251"/>
        <end position="285"/>
    </location>
</feature>
<dbReference type="SMART" id="SM00338">
    <property type="entry name" value="BRLZ"/>
    <property type="match status" value="1"/>
</dbReference>